<dbReference type="AlphaFoldDB" id="A0AAD7G8J0"/>
<evidence type="ECO:0000313" key="2">
    <source>
        <dbReference type="EMBL" id="KAJ7670296.1"/>
    </source>
</evidence>
<dbReference type="EMBL" id="JARKIE010000182">
    <property type="protein sequence ID" value="KAJ7670296.1"/>
    <property type="molecule type" value="Genomic_DNA"/>
</dbReference>
<keyword evidence="3" id="KW-1185">Reference proteome</keyword>
<comment type="caution">
    <text evidence="2">The sequence shown here is derived from an EMBL/GenBank/DDBJ whole genome shotgun (WGS) entry which is preliminary data.</text>
</comment>
<name>A0AAD7G8J0_MYCRO</name>
<evidence type="ECO:0000256" key="1">
    <source>
        <dbReference type="SAM" id="MobiDB-lite"/>
    </source>
</evidence>
<gene>
    <name evidence="2" type="ORF">B0H17DRAFT_1209401</name>
</gene>
<accession>A0AAD7G8J0</accession>
<evidence type="ECO:0000313" key="3">
    <source>
        <dbReference type="Proteomes" id="UP001221757"/>
    </source>
</evidence>
<organism evidence="2 3">
    <name type="scientific">Mycena rosella</name>
    <name type="common">Pink bonnet</name>
    <name type="synonym">Agaricus rosellus</name>
    <dbReference type="NCBI Taxonomy" id="1033263"/>
    <lineage>
        <taxon>Eukaryota</taxon>
        <taxon>Fungi</taxon>
        <taxon>Dikarya</taxon>
        <taxon>Basidiomycota</taxon>
        <taxon>Agaricomycotina</taxon>
        <taxon>Agaricomycetes</taxon>
        <taxon>Agaricomycetidae</taxon>
        <taxon>Agaricales</taxon>
        <taxon>Marasmiineae</taxon>
        <taxon>Mycenaceae</taxon>
        <taxon>Mycena</taxon>
    </lineage>
</organism>
<proteinExistence type="predicted"/>
<sequence length="203" mass="21900">MPPMRSTRPSHVGLNSTHRPCARNALHAAHPETPAHPPSLRVIATPPNPTPLGRTSHGSSDTRYVDIFLPHPNHPYTAHQLNPAKVPRPAPTRTNVQVARKSQHQSGAAGNSTVAATVKQLSDQGYDVPVGVLRARRVELPGWALLDSCTLNLEMYKIAEWHMPKPSTLAQLRELAAAGIKIDLTISGKSQCITRVLLDSGAA</sequence>
<dbReference type="Proteomes" id="UP001221757">
    <property type="component" value="Unassembled WGS sequence"/>
</dbReference>
<protein>
    <submittedName>
        <fullName evidence="2">Uncharacterized protein</fullName>
    </submittedName>
</protein>
<reference evidence="2" key="1">
    <citation type="submission" date="2023-03" db="EMBL/GenBank/DDBJ databases">
        <title>Massive genome expansion in bonnet fungi (Mycena s.s.) driven by repeated elements and novel gene families across ecological guilds.</title>
        <authorList>
            <consortium name="Lawrence Berkeley National Laboratory"/>
            <person name="Harder C.B."/>
            <person name="Miyauchi S."/>
            <person name="Viragh M."/>
            <person name="Kuo A."/>
            <person name="Thoen E."/>
            <person name="Andreopoulos B."/>
            <person name="Lu D."/>
            <person name="Skrede I."/>
            <person name="Drula E."/>
            <person name="Henrissat B."/>
            <person name="Morin E."/>
            <person name="Kohler A."/>
            <person name="Barry K."/>
            <person name="LaButti K."/>
            <person name="Morin E."/>
            <person name="Salamov A."/>
            <person name="Lipzen A."/>
            <person name="Mereny Z."/>
            <person name="Hegedus B."/>
            <person name="Baldrian P."/>
            <person name="Stursova M."/>
            <person name="Weitz H."/>
            <person name="Taylor A."/>
            <person name="Grigoriev I.V."/>
            <person name="Nagy L.G."/>
            <person name="Martin F."/>
            <person name="Kauserud H."/>
        </authorList>
    </citation>
    <scope>NUCLEOTIDE SEQUENCE</scope>
    <source>
        <strain evidence="2">CBHHK067</strain>
    </source>
</reference>
<feature type="region of interest" description="Disordered" evidence="1">
    <location>
        <begin position="29"/>
        <end position="59"/>
    </location>
</feature>